<keyword evidence="3" id="KW-0479">Metal-binding</keyword>
<dbReference type="SFLD" id="SFLDG01082">
    <property type="entry name" value="B12-binding_domain_containing"/>
    <property type="match status" value="1"/>
</dbReference>
<evidence type="ECO:0000256" key="3">
    <source>
        <dbReference type="ARBA" id="ARBA00022723"/>
    </source>
</evidence>
<dbReference type="CDD" id="cd02068">
    <property type="entry name" value="radical_SAM_B12_BD"/>
    <property type="match status" value="1"/>
</dbReference>
<evidence type="ECO:0000256" key="5">
    <source>
        <dbReference type="ARBA" id="ARBA00023014"/>
    </source>
</evidence>
<dbReference type="InterPro" id="IPR058240">
    <property type="entry name" value="rSAM_sf"/>
</dbReference>
<dbReference type="STRING" id="1801990.A2V69_01445"/>
<dbReference type="Proteomes" id="UP000177810">
    <property type="component" value="Unassembled WGS sequence"/>
</dbReference>
<proteinExistence type="predicted"/>
<feature type="domain" description="Radical SAM core" evidence="7">
    <location>
        <begin position="214"/>
        <end position="446"/>
    </location>
</feature>
<sequence>MIMKKVLLTSIGGSSAGAKPLATSLLSAILKSKGHEVVYFDTTFMDLGFPLDGEVSDSVMQYKKVDWGKYNLVRDKSINAKSVFLNLIKKERPDLIAASCMSDMYSHTIDFLKIAKDNYDIPIIMGGIHATTLPDEVIAEDCIDALCVGEGEEAILEFVDAISGSNITRTDIQNLWIKKNDIVHKNPVRPLKDINKLPFLDYSIYDPRQFLRPFEGKIIKSGDVQDIRGCPRRCPYCANSVLNELYPIGRVRFFSPERFVEEMKFLTKTYDLKFFKIFSEDMLLRNVDDFARLSELYQKEVNVPFTSHAHPHTVTREKAKLLKKMNCASISMALESGNYEFRKNILKRDYTDETYIEKVRILKEEGIRVAALNMMGMPYETKEMIFDTFRLLKKARPSLANISMFFPYRGTPLGDTAVKEGYASEEEIKPARSDMSKTILKMPQISQKELNGIRKMSYFYLHYSEILYPLFQVCYEENIFSRFLLRLLIKLNRFRLFLKNKVLKFS</sequence>
<dbReference type="SUPFAM" id="SSF52242">
    <property type="entry name" value="Cobalamin (vitamin B12)-binding domain"/>
    <property type="match status" value="1"/>
</dbReference>
<dbReference type="InterPro" id="IPR034466">
    <property type="entry name" value="Methyltransferase_Class_B"/>
</dbReference>
<dbReference type="GO" id="GO:0031419">
    <property type="term" value="F:cobalamin binding"/>
    <property type="evidence" value="ECO:0007669"/>
    <property type="project" value="InterPro"/>
</dbReference>
<dbReference type="CDD" id="cd01335">
    <property type="entry name" value="Radical_SAM"/>
    <property type="match status" value="1"/>
</dbReference>
<dbReference type="InterPro" id="IPR051198">
    <property type="entry name" value="BchE-like"/>
</dbReference>
<evidence type="ECO:0000259" key="7">
    <source>
        <dbReference type="PROSITE" id="PS51918"/>
    </source>
</evidence>
<dbReference type="Gene3D" id="3.80.30.20">
    <property type="entry name" value="tm_1862 like domain"/>
    <property type="match status" value="1"/>
</dbReference>
<dbReference type="Pfam" id="PF02310">
    <property type="entry name" value="B12-binding"/>
    <property type="match status" value="1"/>
</dbReference>
<comment type="caution">
    <text evidence="8">The sequence shown here is derived from an EMBL/GenBank/DDBJ whole genome shotgun (WGS) entry which is preliminary data.</text>
</comment>
<dbReference type="SFLD" id="SFLDS00029">
    <property type="entry name" value="Radical_SAM"/>
    <property type="match status" value="1"/>
</dbReference>
<dbReference type="InterPro" id="IPR007197">
    <property type="entry name" value="rSAM"/>
</dbReference>
<keyword evidence="4" id="KW-0408">Iron</keyword>
<evidence type="ECO:0000256" key="1">
    <source>
        <dbReference type="ARBA" id="ARBA00001966"/>
    </source>
</evidence>
<dbReference type="PANTHER" id="PTHR43409">
    <property type="entry name" value="ANAEROBIC MAGNESIUM-PROTOPORPHYRIN IX MONOMETHYL ESTER CYCLASE-RELATED"/>
    <property type="match status" value="1"/>
</dbReference>
<dbReference type="InterPro" id="IPR006638">
    <property type="entry name" value="Elp3/MiaA/NifB-like_rSAM"/>
</dbReference>
<dbReference type="InterPro" id="IPR023404">
    <property type="entry name" value="rSAM_horseshoe"/>
</dbReference>
<dbReference type="GO" id="GO:0003824">
    <property type="term" value="F:catalytic activity"/>
    <property type="evidence" value="ECO:0007669"/>
    <property type="project" value="InterPro"/>
</dbReference>
<dbReference type="Pfam" id="PF04055">
    <property type="entry name" value="Radical_SAM"/>
    <property type="match status" value="1"/>
</dbReference>
<dbReference type="SMART" id="SM00729">
    <property type="entry name" value="Elp3"/>
    <property type="match status" value="1"/>
</dbReference>
<organism evidence="8 9">
    <name type="scientific">Candidatus Portnoybacteria bacterium RBG_13_40_8</name>
    <dbReference type="NCBI Taxonomy" id="1801990"/>
    <lineage>
        <taxon>Bacteria</taxon>
        <taxon>Candidatus Portnoyibacteriota</taxon>
    </lineage>
</organism>
<dbReference type="EMBL" id="MHMT01000003">
    <property type="protein sequence ID" value="OGZ33175.1"/>
    <property type="molecule type" value="Genomic_DNA"/>
</dbReference>
<accession>A0A1G2F529</accession>
<dbReference type="SUPFAM" id="SSF102114">
    <property type="entry name" value="Radical SAM enzymes"/>
    <property type="match status" value="1"/>
</dbReference>
<dbReference type="SFLD" id="SFLDG01123">
    <property type="entry name" value="methyltransferase_(Class_B)"/>
    <property type="match status" value="1"/>
</dbReference>
<dbReference type="PROSITE" id="PS51918">
    <property type="entry name" value="RADICAL_SAM"/>
    <property type="match status" value="1"/>
</dbReference>
<dbReference type="Gene3D" id="3.40.50.280">
    <property type="entry name" value="Cobalamin-binding domain"/>
    <property type="match status" value="1"/>
</dbReference>
<dbReference type="InterPro" id="IPR036724">
    <property type="entry name" value="Cobalamin-bd_sf"/>
</dbReference>
<name>A0A1G2F529_9BACT</name>
<feature type="domain" description="B12-binding" evidence="6">
    <location>
        <begin position="3"/>
        <end position="169"/>
    </location>
</feature>
<evidence type="ECO:0000313" key="8">
    <source>
        <dbReference type="EMBL" id="OGZ33175.1"/>
    </source>
</evidence>
<dbReference type="AlphaFoldDB" id="A0A1G2F529"/>
<keyword evidence="5" id="KW-0411">Iron-sulfur</keyword>
<comment type="cofactor">
    <cofactor evidence="1">
        <name>[4Fe-4S] cluster</name>
        <dbReference type="ChEBI" id="CHEBI:49883"/>
    </cofactor>
</comment>
<keyword evidence="2" id="KW-0949">S-adenosyl-L-methionine</keyword>
<dbReference type="PROSITE" id="PS51332">
    <property type="entry name" value="B12_BINDING"/>
    <property type="match status" value="1"/>
</dbReference>
<dbReference type="GO" id="GO:0046872">
    <property type="term" value="F:metal ion binding"/>
    <property type="evidence" value="ECO:0007669"/>
    <property type="project" value="UniProtKB-KW"/>
</dbReference>
<protein>
    <submittedName>
        <fullName evidence="8">Uncharacterized protein</fullName>
    </submittedName>
</protein>
<dbReference type="GO" id="GO:0051539">
    <property type="term" value="F:4 iron, 4 sulfur cluster binding"/>
    <property type="evidence" value="ECO:0007669"/>
    <property type="project" value="UniProtKB-KW"/>
</dbReference>
<dbReference type="InterPro" id="IPR006158">
    <property type="entry name" value="Cobalamin-bd"/>
</dbReference>
<evidence type="ECO:0000256" key="2">
    <source>
        <dbReference type="ARBA" id="ARBA00022691"/>
    </source>
</evidence>
<reference evidence="8 9" key="1">
    <citation type="journal article" date="2016" name="Nat. Commun.">
        <title>Thousands of microbial genomes shed light on interconnected biogeochemical processes in an aquifer system.</title>
        <authorList>
            <person name="Anantharaman K."/>
            <person name="Brown C.T."/>
            <person name="Hug L.A."/>
            <person name="Sharon I."/>
            <person name="Castelle C.J."/>
            <person name="Probst A.J."/>
            <person name="Thomas B.C."/>
            <person name="Singh A."/>
            <person name="Wilkins M.J."/>
            <person name="Karaoz U."/>
            <person name="Brodie E.L."/>
            <person name="Williams K.H."/>
            <person name="Hubbard S.S."/>
            <person name="Banfield J.F."/>
        </authorList>
    </citation>
    <scope>NUCLEOTIDE SEQUENCE [LARGE SCALE GENOMIC DNA]</scope>
</reference>
<evidence type="ECO:0000256" key="4">
    <source>
        <dbReference type="ARBA" id="ARBA00023004"/>
    </source>
</evidence>
<evidence type="ECO:0000259" key="6">
    <source>
        <dbReference type="PROSITE" id="PS51332"/>
    </source>
</evidence>
<evidence type="ECO:0000313" key="9">
    <source>
        <dbReference type="Proteomes" id="UP000177810"/>
    </source>
</evidence>
<gene>
    <name evidence="8" type="ORF">A2V69_01445</name>
</gene>